<gene>
    <name evidence="9" type="ORF">BE221DRAFT_190836</name>
    <name evidence="8" type="ORF">OT_ostta07g03270</name>
</gene>
<accession>A0A454XZ12</accession>
<dbReference type="GeneID" id="9836592"/>
<dbReference type="EMBL" id="CAID01000007">
    <property type="protein sequence ID" value="CAL54586.1"/>
    <property type="molecule type" value="Genomic_DNA"/>
</dbReference>
<dbReference type="GO" id="GO:0005200">
    <property type="term" value="F:structural constituent of cytoskeleton"/>
    <property type="evidence" value="ECO:0007669"/>
    <property type="project" value="InterPro"/>
</dbReference>
<dbReference type="PANTHER" id="PTHR40412">
    <property type="entry name" value="SF-ASSEMBLIN"/>
    <property type="match status" value="1"/>
</dbReference>
<dbReference type="Gene3D" id="1.20.120.20">
    <property type="entry name" value="Apolipoprotein"/>
    <property type="match status" value="1"/>
</dbReference>
<evidence type="ECO:0000256" key="4">
    <source>
        <dbReference type="ARBA" id="ARBA00022701"/>
    </source>
</evidence>
<dbReference type="EMBL" id="KZ155778">
    <property type="protein sequence ID" value="OUS47308.1"/>
    <property type="molecule type" value="Genomic_DNA"/>
</dbReference>
<comment type="subcellular location">
    <subcellularLocation>
        <location evidence="1">Cytoplasm</location>
        <location evidence="1">Cytoskeleton</location>
    </subcellularLocation>
</comment>
<sequence length="253" mass="28508">MSTKTQSSASTKLAKLNERFSNFYRDLEAEKTHRRAVEHDRMHGIEERLDVLEREFKSHAERQRGAAREATSKIEERVKDLEARLTQRAAATEERLSQSVSALTKAIESVHEALTAEVANRKDDMEVQGTNLGRRAEDLGSALDEERLARLEREAELIARVGSEMNEVRMRVEAEKNTRESAIGKLAASVEDVRHLSSVGEGDFHAVVLEELSALKTQLKQERAERMEEDELIVQAVGEYSKSIQNGLRIANA</sequence>
<evidence type="ECO:0000256" key="3">
    <source>
        <dbReference type="ARBA" id="ARBA00022490"/>
    </source>
</evidence>
<accession>A0A1Y5ICK4</accession>
<dbReference type="GO" id="GO:0005874">
    <property type="term" value="C:microtubule"/>
    <property type="evidence" value="ECO:0007669"/>
    <property type="project" value="UniProtKB-KW"/>
</dbReference>
<evidence type="ECO:0000313" key="10">
    <source>
        <dbReference type="Proteomes" id="UP000009170"/>
    </source>
</evidence>
<reference evidence="9" key="3">
    <citation type="submission" date="2017-04" db="EMBL/GenBank/DDBJ databases">
        <title>Population genomics of picophytoplankton unveils novel chromosome hypervariability.</title>
        <authorList>
            <consortium name="DOE Joint Genome Institute"/>
            <person name="Blanc-Mathieu R."/>
            <person name="Krasovec M."/>
            <person name="Hebrard M."/>
            <person name="Yau S."/>
            <person name="Desgranges E."/>
            <person name="Martin J."/>
            <person name="Schackwitz W."/>
            <person name="Kuo A."/>
            <person name="Salin G."/>
            <person name="Donnadieu C."/>
            <person name="Desdevises Y."/>
            <person name="Sanchez-Ferandin S."/>
            <person name="Moreau H."/>
            <person name="Rivals E."/>
            <person name="Grigoriev I.V."/>
            <person name="Grimsley N."/>
            <person name="Eyre-Walker A."/>
            <person name="Piganeau G."/>
        </authorList>
    </citation>
    <scope>NUCLEOTIDE SEQUENCE [LARGE SCALE GENOMIC DNA]</scope>
    <source>
        <strain evidence="9">RCC 1115</strain>
    </source>
</reference>
<dbReference type="InParanoid" id="Q014U3"/>
<evidence type="ECO:0000256" key="6">
    <source>
        <dbReference type="ARBA" id="ARBA00023212"/>
    </source>
</evidence>
<dbReference type="PRINTS" id="PR01799">
    <property type="entry name" value="SFASSEMBLIN"/>
</dbReference>
<evidence type="ECO:0000256" key="7">
    <source>
        <dbReference type="SAM" id="Coils"/>
    </source>
</evidence>
<organism evidence="8 10">
    <name type="scientific">Ostreococcus tauri</name>
    <name type="common">Marine green alga</name>
    <dbReference type="NCBI Taxonomy" id="70448"/>
    <lineage>
        <taxon>Eukaryota</taxon>
        <taxon>Viridiplantae</taxon>
        <taxon>Chlorophyta</taxon>
        <taxon>Mamiellophyceae</taxon>
        <taxon>Mamiellales</taxon>
        <taxon>Bathycoccaceae</taxon>
        <taxon>Ostreococcus</taxon>
    </lineage>
</organism>
<proteinExistence type="inferred from homology"/>
<keyword evidence="10" id="KW-1185">Reference proteome</keyword>
<dbReference type="InterPro" id="IPR008374">
    <property type="entry name" value="SF_assemblin/giardin_b"/>
</dbReference>
<keyword evidence="6" id="KW-0206">Cytoskeleton</keyword>
<dbReference type="PANTHER" id="PTHR40412:SF1">
    <property type="entry name" value="SF-ASSEMBLIN"/>
    <property type="match status" value="1"/>
</dbReference>
<keyword evidence="3" id="KW-0963">Cytoplasm</keyword>
<feature type="coiled-coil region" evidence="7">
    <location>
        <begin position="42"/>
        <end position="84"/>
    </location>
</feature>
<comment type="similarity">
    <text evidence="2">Belongs to the SF-assemblin family.</text>
</comment>
<evidence type="ECO:0000256" key="1">
    <source>
        <dbReference type="ARBA" id="ARBA00004245"/>
    </source>
</evidence>
<dbReference type="KEGG" id="ota:OT_ostta07g03270"/>
<protein>
    <submittedName>
        <fullName evidence="8 9">Assemblin</fullName>
    </submittedName>
</protein>
<evidence type="ECO:0000256" key="5">
    <source>
        <dbReference type="ARBA" id="ARBA00023054"/>
    </source>
</evidence>
<reference evidence="8" key="2">
    <citation type="journal article" date="2014" name="BMC Genomics">
        <title>An improved genome of the model marine alga Ostreococcus tauri unfolds by assessing Illumina de novo assemblies.</title>
        <authorList>
            <person name="Blanc-Mathieu R."/>
            <person name="Verhelst B."/>
            <person name="Derelle E."/>
            <person name="Rombauts S."/>
            <person name="Bouget F.Y."/>
            <person name="Carre I."/>
            <person name="Chateau A."/>
            <person name="Eyre-Walker A."/>
            <person name="Grimsley N."/>
            <person name="Moreau H."/>
            <person name="Piegu B."/>
            <person name="Rivals E."/>
            <person name="Schackwitz W."/>
            <person name="Van de Peer Y."/>
            <person name="Piganeau G."/>
        </authorList>
    </citation>
    <scope>NUCLEOTIDE SEQUENCE</scope>
    <source>
        <strain evidence="8">RCC4221</strain>
    </source>
</reference>
<keyword evidence="5 7" id="KW-0175">Coiled coil</keyword>
<accession>Q014U3</accession>
<dbReference type="Pfam" id="PF06705">
    <property type="entry name" value="SF-assemblin"/>
    <property type="match status" value="1"/>
</dbReference>
<name>Q014U3_OSTTA</name>
<feature type="coiled-coil region" evidence="7">
    <location>
        <begin position="205"/>
        <end position="232"/>
    </location>
</feature>
<dbReference type="RefSeq" id="XP_003080419.1">
    <property type="nucleotide sequence ID" value="XM_003080371.1"/>
</dbReference>
<evidence type="ECO:0000256" key="2">
    <source>
        <dbReference type="ARBA" id="ARBA00005678"/>
    </source>
</evidence>
<evidence type="ECO:0000313" key="9">
    <source>
        <dbReference type="EMBL" id="OUS47308.1"/>
    </source>
</evidence>
<evidence type="ECO:0000313" key="8">
    <source>
        <dbReference type="EMBL" id="CAL54586.1"/>
    </source>
</evidence>
<dbReference type="OrthoDB" id="436841at2759"/>
<reference evidence="8 10" key="1">
    <citation type="journal article" date="2006" name="Proc. Natl. Acad. Sci. U.S.A.">
        <title>Genome analysis of the smallest free-living eukaryote Ostreococcus tauri unveils many unique features.</title>
        <authorList>
            <person name="Derelle E."/>
            <person name="Ferraz C."/>
            <person name="Rombauts S."/>
            <person name="Rouze P."/>
            <person name="Worden A.Z."/>
            <person name="Robbens S."/>
            <person name="Partensky F."/>
            <person name="Degroeve S."/>
            <person name="Echeynie S."/>
            <person name="Cooke R."/>
            <person name="Saeys Y."/>
            <person name="Wuyts J."/>
            <person name="Jabbari K."/>
            <person name="Bowler C."/>
            <person name="Panaud O."/>
            <person name="Piegu B."/>
            <person name="Ball S.G."/>
            <person name="Ral J.-P."/>
            <person name="Bouget F.-Y."/>
            <person name="Piganeau G."/>
            <person name="De Baets B."/>
            <person name="Picard A."/>
            <person name="Delseny M."/>
            <person name="Demaille J."/>
            <person name="Van de Peer Y."/>
            <person name="Moreau H."/>
        </authorList>
    </citation>
    <scope>NUCLEOTIDE SEQUENCE [LARGE SCALE GENOMIC DNA]</scope>
    <source>
        <strain evidence="8 10">OTTH0595</strain>
    </source>
</reference>
<keyword evidence="4" id="KW-0493">Microtubule</keyword>
<dbReference type="Proteomes" id="UP000009170">
    <property type="component" value="Unassembled WGS sequence"/>
</dbReference>
<dbReference type="OMA" id="QNYCDEQ"/>
<dbReference type="Proteomes" id="UP000195557">
    <property type="component" value="Unassembled WGS sequence"/>
</dbReference>
<dbReference type="AlphaFoldDB" id="Q014U3"/>